<protein>
    <submittedName>
        <fullName evidence="2">Uncharacterized protein LOC120265036</fullName>
    </submittedName>
</protein>
<gene>
    <name evidence="2" type="primary">LOC120265036</name>
</gene>
<organism evidence="1 2">
    <name type="scientific">Dioscorea cayennensis subsp. rotundata</name>
    <name type="common">White Guinea yam</name>
    <name type="synonym">Dioscorea rotundata</name>
    <dbReference type="NCBI Taxonomy" id="55577"/>
    <lineage>
        <taxon>Eukaryota</taxon>
        <taxon>Viridiplantae</taxon>
        <taxon>Streptophyta</taxon>
        <taxon>Embryophyta</taxon>
        <taxon>Tracheophyta</taxon>
        <taxon>Spermatophyta</taxon>
        <taxon>Magnoliopsida</taxon>
        <taxon>Liliopsida</taxon>
        <taxon>Dioscoreales</taxon>
        <taxon>Dioscoreaceae</taxon>
        <taxon>Dioscorea</taxon>
    </lineage>
</organism>
<dbReference type="GeneID" id="120265036"/>
<reference evidence="2" key="1">
    <citation type="submission" date="2025-08" db="UniProtKB">
        <authorList>
            <consortium name="RefSeq"/>
        </authorList>
    </citation>
    <scope>IDENTIFICATION</scope>
</reference>
<sequence length="208" mass="23796">MAVRSESGSELEEIGPLPYEKECGKDEDIPILFGTKFKDWIENSLIVLSCMNLDLSLLIEQPPSLLHESSLKENRNIEKWYRSNLMSLMIIKHITPESFRGVLSEEITNAKDFLVEIEKHLAKNDKAKISMLLQSLISMKYKVKGDIREYIKEMSHLALKLKDVEFGGRNKVGNIIFKEMESVSVPIVAFDNVHVSITVIDQEVYSNH</sequence>
<dbReference type="RefSeq" id="XP_039128899.1">
    <property type="nucleotide sequence ID" value="XM_039272965.1"/>
</dbReference>
<proteinExistence type="predicted"/>
<name>A0AB40BNA6_DIOCR</name>
<dbReference type="AlphaFoldDB" id="A0AB40BNA6"/>
<evidence type="ECO:0000313" key="2">
    <source>
        <dbReference type="RefSeq" id="XP_039128899.1"/>
    </source>
</evidence>
<accession>A0AB40BNA6</accession>
<evidence type="ECO:0000313" key="1">
    <source>
        <dbReference type="Proteomes" id="UP001515500"/>
    </source>
</evidence>
<dbReference type="Proteomes" id="UP001515500">
    <property type="component" value="Chromosome 7"/>
</dbReference>
<keyword evidence="1" id="KW-1185">Reference proteome</keyword>